<dbReference type="EMBL" id="JAVKPH010000004">
    <property type="protein sequence ID" value="MDR5651956.1"/>
    <property type="molecule type" value="Genomic_DNA"/>
</dbReference>
<sequence>MRVKSPRLAAMAGLIGLLILARLAEMAGLAAVPPQVYAALILAIAVLNLWLLIANYRRGMVDVFAVGRPIERKKNAVAFFFVFFALMALTIGLIAVLVRFLAG</sequence>
<keyword evidence="3" id="KW-1185">Reference proteome</keyword>
<comment type="caution">
    <text evidence="2">The sequence shown here is derived from an EMBL/GenBank/DDBJ whole genome shotgun (WGS) entry which is preliminary data.</text>
</comment>
<feature type="transmembrane region" description="Helical" evidence="1">
    <location>
        <begin position="77"/>
        <end position="102"/>
    </location>
</feature>
<proteinExistence type="predicted"/>
<dbReference type="Proteomes" id="UP001247754">
    <property type="component" value="Unassembled WGS sequence"/>
</dbReference>
<gene>
    <name evidence="2" type="ORF">RGD00_05045</name>
</gene>
<evidence type="ECO:0000313" key="3">
    <source>
        <dbReference type="Proteomes" id="UP001247754"/>
    </source>
</evidence>
<feature type="transmembrane region" description="Helical" evidence="1">
    <location>
        <begin position="36"/>
        <end position="56"/>
    </location>
</feature>
<reference evidence="2 3" key="1">
    <citation type="submission" date="2023-09" db="EMBL/GenBank/DDBJ databases">
        <title>Xinfangfangia sedmenti sp. nov., isolated the sedment.</title>
        <authorList>
            <person name="Xu L."/>
        </authorList>
    </citation>
    <scope>NUCLEOTIDE SEQUENCE [LARGE SCALE GENOMIC DNA]</scope>
    <source>
        <strain evidence="2 3">LG-4</strain>
    </source>
</reference>
<keyword evidence="1" id="KW-0472">Membrane</keyword>
<dbReference type="RefSeq" id="WP_310456204.1">
    <property type="nucleotide sequence ID" value="NZ_JAVKPH010000004.1"/>
</dbReference>
<keyword evidence="1" id="KW-0812">Transmembrane</keyword>
<organism evidence="2 3">
    <name type="scientific">Ruixingdingia sedimenti</name>
    <dbReference type="NCBI Taxonomy" id="3073604"/>
    <lineage>
        <taxon>Bacteria</taxon>
        <taxon>Pseudomonadati</taxon>
        <taxon>Pseudomonadota</taxon>
        <taxon>Alphaproteobacteria</taxon>
        <taxon>Rhodobacterales</taxon>
        <taxon>Paracoccaceae</taxon>
        <taxon>Ruixingdingia</taxon>
    </lineage>
</organism>
<evidence type="ECO:0000313" key="2">
    <source>
        <dbReference type="EMBL" id="MDR5651956.1"/>
    </source>
</evidence>
<protein>
    <submittedName>
        <fullName evidence="2">Uncharacterized protein</fullName>
    </submittedName>
</protein>
<evidence type="ECO:0000256" key="1">
    <source>
        <dbReference type="SAM" id="Phobius"/>
    </source>
</evidence>
<accession>A0ABU1F505</accession>
<name>A0ABU1F505_9RHOB</name>
<keyword evidence="1" id="KW-1133">Transmembrane helix</keyword>